<evidence type="ECO:0000313" key="2">
    <source>
        <dbReference type="Proteomes" id="UP000492821"/>
    </source>
</evidence>
<sequence>MASQLTAECDLTISHRSKVAYDQSALKQASANRSPQSQNRRKSGGNNGRFDHRQQNRRRFDRSRQGNPPAFHQRRSHGQRRNNILRRFDSYIIRRIPKHTHAMRTIH</sequence>
<reference evidence="2" key="1">
    <citation type="journal article" date="2013" name="Genetics">
        <title>The draft genome and transcriptome of Panagrellus redivivus are shaped by the harsh demands of a free-living lifestyle.</title>
        <authorList>
            <person name="Srinivasan J."/>
            <person name="Dillman A.R."/>
            <person name="Macchietto M.G."/>
            <person name="Heikkinen L."/>
            <person name="Lakso M."/>
            <person name="Fracchia K.M."/>
            <person name="Antoshechkin I."/>
            <person name="Mortazavi A."/>
            <person name="Wong G."/>
            <person name="Sternberg P.W."/>
        </authorList>
    </citation>
    <scope>NUCLEOTIDE SEQUENCE [LARGE SCALE GENOMIC DNA]</scope>
    <source>
        <strain evidence="2">MT8872</strain>
    </source>
</reference>
<dbReference type="AlphaFoldDB" id="A0A7E4WCG7"/>
<feature type="region of interest" description="Disordered" evidence="1">
    <location>
        <begin position="23"/>
        <end position="85"/>
    </location>
</feature>
<dbReference type="WBParaSite" id="Pan_g9681.t1">
    <property type="protein sequence ID" value="Pan_g9681.t1"/>
    <property type="gene ID" value="Pan_g9681"/>
</dbReference>
<organism evidence="2 3">
    <name type="scientific">Panagrellus redivivus</name>
    <name type="common">Microworm</name>
    <dbReference type="NCBI Taxonomy" id="6233"/>
    <lineage>
        <taxon>Eukaryota</taxon>
        <taxon>Metazoa</taxon>
        <taxon>Ecdysozoa</taxon>
        <taxon>Nematoda</taxon>
        <taxon>Chromadorea</taxon>
        <taxon>Rhabditida</taxon>
        <taxon>Tylenchina</taxon>
        <taxon>Panagrolaimomorpha</taxon>
        <taxon>Panagrolaimoidea</taxon>
        <taxon>Panagrolaimidae</taxon>
        <taxon>Panagrellus</taxon>
    </lineage>
</organism>
<dbReference type="Proteomes" id="UP000492821">
    <property type="component" value="Unassembled WGS sequence"/>
</dbReference>
<evidence type="ECO:0000256" key="1">
    <source>
        <dbReference type="SAM" id="MobiDB-lite"/>
    </source>
</evidence>
<keyword evidence="2" id="KW-1185">Reference proteome</keyword>
<feature type="compositionally biased region" description="Polar residues" evidence="1">
    <location>
        <begin position="25"/>
        <end position="38"/>
    </location>
</feature>
<protein>
    <submittedName>
        <fullName evidence="3">POP1 domain-containing protein</fullName>
    </submittedName>
</protein>
<proteinExistence type="predicted"/>
<reference evidence="3" key="2">
    <citation type="submission" date="2020-10" db="UniProtKB">
        <authorList>
            <consortium name="WormBaseParasite"/>
        </authorList>
    </citation>
    <scope>IDENTIFICATION</scope>
</reference>
<name>A0A7E4WCG7_PANRE</name>
<feature type="compositionally biased region" description="Basic residues" evidence="1">
    <location>
        <begin position="72"/>
        <end position="84"/>
    </location>
</feature>
<evidence type="ECO:0000313" key="3">
    <source>
        <dbReference type="WBParaSite" id="Pan_g9681.t1"/>
    </source>
</evidence>
<accession>A0A7E4WCG7</accession>